<accession>A0A4Z0Q7P4</accession>
<protein>
    <submittedName>
        <fullName evidence="2">DUF2905 domain-containing protein</fullName>
    </submittedName>
</protein>
<organism evidence="2 3">
    <name type="scientific">Hymenobacter aquaticus</name>
    <dbReference type="NCBI Taxonomy" id="1867101"/>
    <lineage>
        <taxon>Bacteria</taxon>
        <taxon>Pseudomonadati</taxon>
        <taxon>Bacteroidota</taxon>
        <taxon>Cytophagia</taxon>
        <taxon>Cytophagales</taxon>
        <taxon>Hymenobacteraceae</taxon>
        <taxon>Hymenobacter</taxon>
    </lineage>
</organism>
<feature type="transmembrane region" description="Helical" evidence="1">
    <location>
        <begin position="9"/>
        <end position="30"/>
    </location>
</feature>
<feature type="transmembrane region" description="Helical" evidence="1">
    <location>
        <begin position="50"/>
        <end position="71"/>
    </location>
</feature>
<keyword evidence="1" id="KW-1133">Transmembrane helix</keyword>
<dbReference type="InterPro" id="IPR021320">
    <property type="entry name" value="DUF2905"/>
</dbReference>
<evidence type="ECO:0000256" key="1">
    <source>
        <dbReference type="SAM" id="Phobius"/>
    </source>
</evidence>
<evidence type="ECO:0000313" key="3">
    <source>
        <dbReference type="Proteomes" id="UP000297549"/>
    </source>
</evidence>
<keyword evidence="1" id="KW-0812">Transmembrane</keyword>
<dbReference type="Proteomes" id="UP000297549">
    <property type="component" value="Unassembled WGS sequence"/>
</dbReference>
<gene>
    <name evidence="2" type="ORF">E5K00_07695</name>
</gene>
<proteinExistence type="predicted"/>
<dbReference type="PANTHER" id="PTHR36443">
    <property type="entry name" value="BSR5223 PROTEIN"/>
    <property type="match status" value="1"/>
</dbReference>
<sequence length="76" mass="8256">MTPQLGKLLVLAGLGLVVLGAVLWLGGGSLLGWFGRLPGDIRVERPGFRFYAPLVSMLVVSVLVSVLLWLWRRLVG</sequence>
<comment type="caution">
    <text evidence="2">The sequence shown here is derived from an EMBL/GenBank/DDBJ whole genome shotgun (WGS) entry which is preliminary data.</text>
</comment>
<evidence type="ECO:0000313" key="2">
    <source>
        <dbReference type="EMBL" id="TGE25071.1"/>
    </source>
</evidence>
<name>A0A4Z0Q7P4_9BACT</name>
<keyword evidence="1" id="KW-0472">Membrane</keyword>
<keyword evidence="3" id="KW-1185">Reference proteome</keyword>
<dbReference type="AlphaFoldDB" id="A0A4Z0Q7P4"/>
<dbReference type="RefSeq" id="WP_135462650.1">
    <property type="nucleotide sequence ID" value="NZ_SRLC01000001.1"/>
</dbReference>
<dbReference type="Pfam" id="PF11146">
    <property type="entry name" value="DUF2905"/>
    <property type="match status" value="1"/>
</dbReference>
<dbReference type="PANTHER" id="PTHR36443:SF1">
    <property type="entry name" value="BSR5223 PROTEIN"/>
    <property type="match status" value="1"/>
</dbReference>
<dbReference type="EMBL" id="SRLC01000001">
    <property type="protein sequence ID" value="TGE25071.1"/>
    <property type="molecule type" value="Genomic_DNA"/>
</dbReference>
<reference evidence="2 3" key="1">
    <citation type="submission" date="2019-04" db="EMBL/GenBank/DDBJ databases">
        <authorList>
            <person name="Feng G."/>
            <person name="Zhang J."/>
            <person name="Zhu H."/>
        </authorList>
    </citation>
    <scope>NUCLEOTIDE SEQUENCE [LARGE SCALE GENOMIC DNA]</scope>
    <source>
        <strain evidence="2 3">JCM 31653</strain>
    </source>
</reference>